<dbReference type="AlphaFoldDB" id="A0A2Z4BWZ7"/>
<name>A0A2Z4BWZ7_SACJA</name>
<feature type="compositionally biased region" description="Polar residues" evidence="1">
    <location>
        <begin position="341"/>
        <end position="355"/>
    </location>
</feature>
<protein>
    <submittedName>
        <fullName evidence="2">Mannitol-1-phosphate dehydrogenase 2</fullName>
    </submittedName>
</protein>
<dbReference type="EMBL" id="MF706369">
    <property type="protein sequence ID" value="AWU67499.1"/>
    <property type="molecule type" value="mRNA"/>
</dbReference>
<accession>A0A2Z4BWZ7</accession>
<evidence type="ECO:0000313" key="2">
    <source>
        <dbReference type="EMBL" id="AWU67499.1"/>
    </source>
</evidence>
<organism evidence="2">
    <name type="scientific">Saccharina japonica</name>
    <name type="common">Sweet kelp</name>
    <name type="synonym">Laminaria japonica</name>
    <dbReference type="NCBI Taxonomy" id="88149"/>
    <lineage>
        <taxon>Eukaryota</taxon>
        <taxon>Sar</taxon>
        <taxon>Stramenopiles</taxon>
        <taxon>Ochrophyta</taxon>
        <taxon>PX clade</taxon>
        <taxon>Phaeophyceae</taxon>
        <taxon>Laminariales</taxon>
        <taxon>Laminariaceae</taxon>
        <taxon>Saccharina</taxon>
    </lineage>
</organism>
<feature type="region of interest" description="Disordered" evidence="1">
    <location>
        <begin position="329"/>
        <end position="355"/>
    </location>
</feature>
<proteinExistence type="evidence at transcript level"/>
<reference evidence="2" key="1">
    <citation type="journal article" date="2018" name="J. ISSAAS">
        <title>Characterization of mannitol metabolism genes in Saccharina explains its key role in mannitol biosynthesis and evolutionary significance in Laminariales.</title>
        <authorList>
            <person name="Chi S."/>
            <person name="Liu T."/>
            <person name="Liu C."/>
            <person name="Jin Y."/>
            <person name="Yin H."/>
            <person name="Xu X."/>
            <person name="Li Y."/>
        </authorList>
    </citation>
    <scope>NUCLEOTIDE SEQUENCE</scope>
</reference>
<evidence type="ECO:0000256" key="1">
    <source>
        <dbReference type="SAM" id="MobiDB-lite"/>
    </source>
</evidence>
<sequence>MVVVGDRPTLLQLVRKATSFSCSLGAAMTIAMIPLLSELEDKPFEERPVLYACENDHDAVRRVGEMVTSKVTTVPCMVDRICTGRQIGEYEVNVEAEPNFGGSLVLLDPPSDPSLVPFAGTTVLIPSTREEASYFYKRKFSVVNGMHTVLGFMTLREKAPGAKELREHDLLAYDTASPEIRAELWAWVVVRCLALLDEFGVDMLKSAHDLETEEEVFDVLLDYGGQALDRFSSVVDSTSRVLGGGLGNRLTTRLQPMVVFMKNNTMKGSGLPGERFLERAGVEEVFAREAIKSLARSSVSFCTQDFMAAKKARVEARALKAAKVEENKATRVVPDAKAQSGKASSGKQEPSVAQG</sequence>